<reference evidence="5 6" key="1">
    <citation type="submission" date="2023-08" db="EMBL/GenBank/DDBJ databases">
        <title>Black Yeasts Isolated from many extreme environments.</title>
        <authorList>
            <person name="Coleine C."/>
            <person name="Stajich J.E."/>
            <person name="Selbmann L."/>
        </authorList>
    </citation>
    <scope>NUCLEOTIDE SEQUENCE [LARGE SCALE GENOMIC DNA]</scope>
    <source>
        <strain evidence="5 6">CCFEE 536</strain>
    </source>
</reference>
<evidence type="ECO:0000256" key="2">
    <source>
        <dbReference type="ARBA" id="ARBA00009072"/>
    </source>
</evidence>
<dbReference type="PANTHER" id="PTHR12940:SF0">
    <property type="entry name" value="SPLICING FACTOR ESS-2 HOMOLOG"/>
    <property type="match status" value="1"/>
</dbReference>
<name>A0ABR0M625_9PEZI</name>
<feature type="compositionally biased region" description="Polar residues" evidence="4">
    <location>
        <begin position="1"/>
        <end position="12"/>
    </location>
</feature>
<evidence type="ECO:0000313" key="6">
    <source>
        <dbReference type="Proteomes" id="UP001357485"/>
    </source>
</evidence>
<dbReference type="Pfam" id="PF09751">
    <property type="entry name" value="Es2"/>
    <property type="match status" value="1"/>
</dbReference>
<comment type="subcellular location">
    <subcellularLocation>
        <location evidence="1">Nucleus</location>
    </subcellularLocation>
</comment>
<comment type="caution">
    <text evidence="5">The sequence shown here is derived from an EMBL/GenBank/DDBJ whole genome shotgun (WGS) entry which is preliminary data.</text>
</comment>
<evidence type="ECO:0000256" key="4">
    <source>
        <dbReference type="SAM" id="MobiDB-lite"/>
    </source>
</evidence>
<evidence type="ECO:0000256" key="1">
    <source>
        <dbReference type="ARBA" id="ARBA00004123"/>
    </source>
</evidence>
<keyword evidence="6" id="KW-1185">Reference proteome</keyword>
<feature type="region of interest" description="Disordered" evidence="4">
    <location>
        <begin position="1"/>
        <end position="32"/>
    </location>
</feature>
<evidence type="ECO:0000256" key="3">
    <source>
        <dbReference type="ARBA" id="ARBA00023242"/>
    </source>
</evidence>
<dbReference type="InterPro" id="IPR019148">
    <property type="entry name" value="Nuclear_protein_DGCR14_ESS-2"/>
</dbReference>
<gene>
    <name evidence="5" type="ORF">LTR16_004455</name>
</gene>
<comment type="similarity">
    <text evidence="2">Belongs to the ESS2 family.</text>
</comment>
<organism evidence="5 6">
    <name type="scientific">Cryomyces antarcticus</name>
    <dbReference type="NCBI Taxonomy" id="329879"/>
    <lineage>
        <taxon>Eukaryota</taxon>
        <taxon>Fungi</taxon>
        <taxon>Dikarya</taxon>
        <taxon>Ascomycota</taxon>
        <taxon>Pezizomycotina</taxon>
        <taxon>Dothideomycetes</taxon>
        <taxon>Dothideomycetes incertae sedis</taxon>
        <taxon>Cryomyces</taxon>
    </lineage>
</organism>
<evidence type="ECO:0008006" key="7">
    <source>
        <dbReference type="Google" id="ProtNLM"/>
    </source>
</evidence>
<keyword evidence="3" id="KW-0539">Nucleus</keyword>
<evidence type="ECO:0000313" key="5">
    <source>
        <dbReference type="EMBL" id="KAK5285696.1"/>
    </source>
</evidence>
<feature type="region of interest" description="Disordered" evidence="4">
    <location>
        <begin position="222"/>
        <end position="313"/>
    </location>
</feature>
<feature type="compositionally biased region" description="Polar residues" evidence="4">
    <location>
        <begin position="104"/>
        <end position="119"/>
    </location>
</feature>
<accession>A0ABR0M625</accession>
<proteinExistence type="inferred from homology"/>
<sequence>MASSTPSTTLTKRSNDTALMPPPPPPKRIKRPATVLEEDVYTDALSHIIARDFFPGLLESETTQEYLDAIDAQDSAWIAEAGRKLTEVMTPGPDGRRLRGRRGTSMTPSFGRGTSQTPRGSVFGGDTPLSVAGSDVSTSCTARTASAPDVDVNMSLSAFQAKYTSEDNESFNALLDKQNAKRAQKYAWMWAGNKIRSGRQIAHRARQQQLLGDASSDTAVAIRPHPDTRPAMPDTASSTQGPRNAFMFGGPDVSDTHPTLTSTAAAAAAASTAPPKTLHYPATRLPPPPQPLSSSDTTIPPSPSLSAIDAALA</sequence>
<dbReference type="EMBL" id="JAVRRA010000594">
    <property type="protein sequence ID" value="KAK5285696.1"/>
    <property type="molecule type" value="Genomic_DNA"/>
</dbReference>
<protein>
    <recommendedName>
        <fullName evidence="7">Nuclear protein Es2</fullName>
    </recommendedName>
</protein>
<feature type="region of interest" description="Disordered" evidence="4">
    <location>
        <begin position="87"/>
        <end position="122"/>
    </location>
</feature>
<dbReference type="Proteomes" id="UP001357485">
    <property type="component" value="Unassembled WGS sequence"/>
</dbReference>
<feature type="non-terminal residue" evidence="5">
    <location>
        <position position="313"/>
    </location>
</feature>
<dbReference type="PANTHER" id="PTHR12940">
    <property type="entry name" value="ES-2 PROTEIN - RELATED"/>
    <property type="match status" value="1"/>
</dbReference>
<feature type="compositionally biased region" description="Low complexity" evidence="4">
    <location>
        <begin position="261"/>
        <end position="273"/>
    </location>
</feature>